<dbReference type="EMBL" id="JANUGQ010000001">
    <property type="protein sequence ID" value="MCS0634250.1"/>
    <property type="molecule type" value="Genomic_DNA"/>
</dbReference>
<evidence type="ECO:0000256" key="1">
    <source>
        <dbReference type="ARBA" id="ARBA00006622"/>
    </source>
</evidence>
<evidence type="ECO:0000313" key="7">
    <source>
        <dbReference type="Proteomes" id="UP001431313"/>
    </source>
</evidence>
<dbReference type="GO" id="GO:0051213">
    <property type="term" value="F:dioxygenase activity"/>
    <property type="evidence" value="ECO:0007669"/>
    <property type="project" value="UniProtKB-KW"/>
</dbReference>
<dbReference type="SUPFAM" id="SSF51182">
    <property type="entry name" value="RmlC-like cupins"/>
    <property type="match status" value="1"/>
</dbReference>
<evidence type="ECO:0000256" key="2">
    <source>
        <dbReference type="ARBA" id="ARBA00022723"/>
    </source>
</evidence>
<comment type="similarity">
    <text evidence="1">Belongs to the cysteine dioxygenase family.</text>
</comment>
<accession>A0ABT2CA25</accession>
<keyword evidence="5" id="KW-0408">Iron</keyword>
<reference evidence="6" key="1">
    <citation type="submission" date="2022-08" db="EMBL/GenBank/DDBJ databases">
        <authorList>
            <person name="Somphong A."/>
            <person name="Phongsopitanun W."/>
        </authorList>
    </citation>
    <scope>NUCLEOTIDE SEQUENCE</scope>
    <source>
        <strain evidence="6">LP05-1</strain>
    </source>
</reference>
<comment type="caution">
    <text evidence="6">The sequence shown here is derived from an EMBL/GenBank/DDBJ whole genome shotgun (WGS) entry which is preliminary data.</text>
</comment>
<dbReference type="Pfam" id="PF05995">
    <property type="entry name" value="CDO_I"/>
    <property type="match status" value="1"/>
</dbReference>
<proteinExistence type="inferred from homology"/>
<dbReference type="Gene3D" id="2.60.120.10">
    <property type="entry name" value="Jelly Rolls"/>
    <property type="match status" value="1"/>
</dbReference>
<dbReference type="PANTHER" id="PTHR12918:SF1">
    <property type="entry name" value="CYSTEINE DIOXYGENASE TYPE 1"/>
    <property type="match status" value="1"/>
</dbReference>
<organism evidence="6 7">
    <name type="scientific">Streptomyces pyxinae</name>
    <dbReference type="NCBI Taxonomy" id="2970734"/>
    <lineage>
        <taxon>Bacteria</taxon>
        <taxon>Bacillati</taxon>
        <taxon>Actinomycetota</taxon>
        <taxon>Actinomycetes</taxon>
        <taxon>Kitasatosporales</taxon>
        <taxon>Streptomycetaceae</taxon>
        <taxon>Streptomyces</taxon>
    </lineage>
</organism>
<keyword evidence="4" id="KW-0560">Oxidoreductase</keyword>
<dbReference type="CDD" id="cd10548">
    <property type="entry name" value="cupin_CDO"/>
    <property type="match status" value="1"/>
</dbReference>
<evidence type="ECO:0000256" key="4">
    <source>
        <dbReference type="ARBA" id="ARBA00023002"/>
    </source>
</evidence>
<dbReference type="InterPro" id="IPR014710">
    <property type="entry name" value="RmlC-like_jellyroll"/>
</dbReference>
<dbReference type="Proteomes" id="UP001431313">
    <property type="component" value="Unassembled WGS sequence"/>
</dbReference>
<keyword evidence="2" id="KW-0479">Metal-binding</keyword>
<dbReference type="InterPro" id="IPR011051">
    <property type="entry name" value="RmlC_Cupin_sf"/>
</dbReference>
<evidence type="ECO:0000313" key="6">
    <source>
        <dbReference type="EMBL" id="MCS0634250.1"/>
    </source>
</evidence>
<name>A0ABT2CA25_9ACTN</name>
<gene>
    <name evidence="6" type="ORF">NX801_00925</name>
</gene>
<evidence type="ECO:0000256" key="5">
    <source>
        <dbReference type="ARBA" id="ARBA00023004"/>
    </source>
</evidence>
<dbReference type="InterPro" id="IPR010300">
    <property type="entry name" value="CDO_1"/>
</dbReference>
<evidence type="ECO:0000256" key="3">
    <source>
        <dbReference type="ARBA" id="ARBA00022964"/>
    </source>
</evidence>
<sequence>MHLMERISSAFDTLLRPTPQQLREAWENVGASLDEILPYAGDPGVYPYGRKKLYASQDIEILAMNWAARRPCAPHDHGQSFGWINVMSGTVRHTLYTLDQDDIPVPFLTREEPCGSRYFAPRSVVHSMENPSDGLTVTLHLYAPPITGMRVYDLERCAACVVSDDCGAWWPDEQRQLVRRIKLSRATAGEGAM</sequence>
<dbReference type="PANTHER" id="PTHR12918">
    <property type="entry name" value="CYSTEINE DIOXYGENASE"/>
    <property type="match status" value="1"/>
</dbReference>
<keyword evidence="3 6" id="KW-0223">Dioxygenase</keyword>
<keyword evidence="7" id="KW-1185">Reference proteome</keyword>
<dbReference type="RefSeq" id="WP_258784781.1">
    <property type="nucleotide sequence ID" value="NZ_JANUGQ010000001.1"/>
</dbReference>
<protein>
    <submittedName>
        <fullName evidence="6">Cysteine dioxygenase family protein</fullName>
    </submittedName>
</protein>